<dbReference type="Pfam" id="PF06586">
    <property type="entry name" value="TraK_N"/>
    <property type="match status" value="1"/>
</dbReference>
<feature type="signal peptide" evidence="1">
    <location>
        <begin position="1"/>
        <end position="19"/>
    </location>
</feature>
<feature type="chain" id="PRO_5012137131" description="Conjugal transfer pilus assembly protein TraK" evidence="1">
    <location>
        <begin position="20"/>
        <end position="266"/>
    </location>
</feature>
<evidence type="ECO:0008006" key="6">
    <source>
        <dbReference type="Google" id="ProtNLM"/>
    </source>
</evidence>
<dbReference type="EMBL" id="CP015518">
    <property type="protein sequence ID" value="APG23991.1"/>
    <property type="molecule type" value="Genomic_DNA"/>
</dbReference>
<organism evidence="4 5">
    <name type="scientific">Syntrophotalea acetylenica</name>
    <name type="common">Pelobacter acetylenicus</name>
    <dbReference type="NCBI Taxonomy" id="29542"/>
    <lineage>
        <taxon>Bacteria</taxon>
        <taxon>Pseudomonadati</taxon>
        <taxon>Thermodesulfobacteriota</taxon>
        <taxon>Desulfuromonadia</taxon>
        <taxon>Desulfuromonadales</taxon>
        <taxon>Syntrophotaleaceae</taxon>
        <taxon>Syntrophotalea</taxon>
    </lineage>
</organism>
<evidence type="ECO:0000259" key="3">
    <source>
        <dbReference type="Pfam" id="PF23536"/>
    </source>
</evidence>
<dbReference type="InterPro" id="IPR010563">
    <property type="entry name" value="TraK_N"/>
</dbReference>
<evidence type="ECO:0000256" key="1">
    <source>
        <dbReference type="SAM" id="SignalP"/>
    </source>
</evidence>
<dbReference type="AlphaFoldDB" id="A0A1L3GDG1"/>
<dbReference type="InterPro" id="IPR055397">
    <property type="entry name" value="TraK_C"/>
</dbReference>
<evidence type="ECO:0000259" key="2">
    <source>
        <dbReference type="Pfam" id="PF06586"/>
    </source>
</evidence>
<dbReference type="Pfam" id="PF23536">
    <property type="entry name" value="TraK_C"/>
    <property type="match status" value="1"/>
</dbReference>
<dbReference type="RefSeq" id="WP_072285807.1">
    <property type="nucleotide sequence ID" value="NZ_CP015455.1"/>
</dbReference>
<protein>
    <recommendedName>
        <fullName evidence="6">Conjugal transfer pilus assembly protein TraK</fullName>
    </recommendedName>
</protein>
<keyword evidence="5" id="KW-1185">Reference proteome</keyword>
<feature type="domain" description="TraK N-terminal" evidence="2">
    <location>
        <begin position="33"/>
        <end position="125"/>
    </location>
</feature>
<gene>
    <name evidence="4" type="ORF">A7E75_02360</name>
</gene>
<name>A0A1L3GDG1_SYNAC</name>
<dbReference type="KEGG" id="pace:A6070_10980"/>
<proteinExistence type="predicted"/>
<dbReference type="Proteomes" id="UP000182264">
    <property type="component" value="Chromosome"/>
</dbReference>
<sequence length="266" mass="29570">MRRFLIVTLALLAASPCLAASSESTELWPSVVPPEVATRIRLSNTDVNRLVCEESIKDVVYSKEKGIEVKISGRDAFIKFTALKRGDQLFYTEVPSEFHVVCGDEIYTLVGLPQRVPTQTIRLSSGRKKRIEKNLSLFAGLPLEKKILTLIKQAYAGDIPESYTIRPVGRQMDLFRDLWVTARQDIIVEGEGLVVREFLVSLKSGIEALRLSEQALLRKELTRSPLAVALDEPLLEPGGITRAFIVECRDENHAPAWVGKGGGHGF</sequence>
<dbReference type="STRING" id="29542.A6070_10980"/>
<dbReference type="OrthoDB" id="5393066at2"/>
<evidence type="ECO:0000313" key="4">
    <source>
        <dbReference type="EMBL" id="APG23991.1"/>
    </source>
</evidence>
<feature type="domain" description="TraK C-terminal" evidence="3">
    <location>
        <begin position="133"/>
        <end position="247"/>
    </location>
</feature>
<keyword evidence="1" id="KW-0732">Signal</keyword>
<accession>A0A1L3GDG1</accession>
<reference evidence="4 5" key="1">
    <citation type="journal article" date="2017" name="Genome Announc.">
        <title>Complete Genome Sequences of Two Acetylene-Fermenting Pelobacter acetylenicus Strains.</title>
        <authorList>
            <person name="Sutton J.M."/>
            <person name="Baesman S.M."/>
            <person name="Fierst J.L."/>
            <person name="Poret-Peterson A.T."/>
            <person name="Oremland R.S."/>
            <person name="Dunlap D.S."/>
            <person name="Akob D.M."/>
        </authorList>
    </citation>
    <scope>NUCLEOTIDE SEQUENCE [LARGE SCALE GENOMIC DNA]</scope>
    <source>
        <strain evidence="4 5">DSM 3247</strain>
    </source>
</reference>
<evidence type="ECO:0000313" key="5">
    <source>
        <dbReference type="Proteomes" id="UP000182264"/>
    </source>
</evidence>